<dbReference type="PANTHER" id="PTHR31394:SF1">
    <property type="entry name" value="TRANSMEMBRANE PROTEIN 199"/>
    <property type="match status" value="1"/>
</dbReference>
<name>A0A4Q4T188_9PEZI</name>
<dbReference type="Proteomes" id="UP000293360">
    <property type="component" value="Unassembled WGS sequence"/>
</dbReference>
<evidence type="ECO:0000256" key="7">
    <source>
        <dbReference type="SAM" id="Phobius"/>
    </source>
</evidence>
<dbReference type="OrthoDB" id="19981at2759"/>
<evidence type="ECO:0000256" key="1">
    <source>
        <dbReference type="ARBA" id="ARBA00004477"/>
    </source>
</evidence>
<feature type="region of interest" description="Disordered" evidence="6">
    <location>
        <begin position="17"/>
        <end position="46"/>
    </location>
</feature>
<keyword evidence="2 7" id="KW-0812">Transmembrane</keyword>
<gene>
    <name evidence="8" type="ORF">DL764_007818</name>
</gene>
<feature type="compositionally biased region" description="Basic and acidic residues" evidence="6">
    <location>
        <begin position="17"/>
        <end position="34"/>
    </location>
</feature>
<keyword evidence="9" id="KW-1185">Reference proteome</keyword>
<feature type="transmembrane region" description="Helical" evidence="7">
    <location>
        <begin position="165"/>
        <end position="187"/>
    </location>
</feature>
<proteinExistence type="predicted"/>
<dbReference type="STRING" id="155417.A0A4Q4T188"/>
<feature type="region of interest" description="Disordered" evidence="6">
    <location>
        <begin position="247"/>
        <end position="278"/>
    </location>
</feature>
<reference evidence="8 9" key="1">
    <citation type="submission" date="2018-06" db="EMBL/GenBank/DDBJ databases">
        <title>Complete Genomes of Monosporascus.</title>
        <authorList>
            <person name="Robinson A.J."/>
            <person name="Natvig D.O."/>
        </authorList>
    </citation>
    <scope>NUCLEOTIDE SEQUENCE [LARGE SCALE GENOMIC DNA]</scope>
    <source>
        <strain evidence="8 9">CBS 110550</strain>
    </source>
</reference>
<keyword evidence="4 7" id="KW-1133">Transmembrane helix</keyword>
<dbReference type="GO" id="GO:0070072">
    <property type="term" value="P:vacuolar proton-transporting V-type ATPase complex assembly"/>
    <property type="evidence" value="ECO:0007669"/>
    <property type="project" value="InterPro"/>
</dbReference>
<dbReference type="GO" id="GO:0005789">
    <property type="term" value="C:endoplasmic reticulum membrane"/>
    <property type="evidence" value="ECO:0007669"/>
    <property type="project" value="UniProtKB-SubCell"/>
</dbReference>
<evidence type="ECO:0000256" key="4">
    <source>
        <dbReference type="ARBA" id="ARBA00022989"/>
    </source>
</evidence>
<evidence type="ECO:0000256" key="2">
    <source>
        <dbReference type="ARBA" id="ARBA00022692"/>
    </source>
</evidence>
<comment type="subcellular location">
    <subcellularLocation>
        <location evidence="1">Endoplasmic reticulum membrane</location>
        <topology evidence="1">Multi-pass membrane protein</topology>
    </subcellularLocation>
</comment>
<feature type="transmembrane region" description="Helical" evidence="7">
    <location>
        <begin position="193"/>
        <end position="214"/>
    </location>
</feature>
<protein>
    <submittedName>
        <fullName evidence="8">Uncharacterized protein</fullName>
    </submittedName>
</protein>
<keyword evidence="5 7" id="KW-0472">Membrane</keyword>
<evidence type="ECO:0000256" key="5">
    <source>
        <dbReference type="ARBA" id="ARBA00023136"/>
    </source>
</evidence>
<dbReference type="EMBL" id="QJNU01000565">
    <property type="protein sequence ID" value="RYO94554.1"/>
    <property type="molecule type" value="Genomic_DNA"/>
</dbReference>
<organism evidence="8 9">
    <name type="scientific">Monosporascus ibericus</name>
    <dbReference type="NCBI Taxonomy" id="155417"/>
    <lineage>
        <taxon>Eukaryota</taxon>
        <taxon>Fungi</taxon>
        <taxon>Dikarya</taxon>
        <taxon>Ascomycota</taxon>
        <taxon>Pezizomycotina</taxon>
        <taxon>Sordariomycetes</taxon>
        <taxon>Xylariomycetidae</taxon>
        <taxon>Xylariales</taxon>
        <taxon>Xylariales incertae sedis</taxon>
        <taxon>Monosporascus</taxon>
    </lineage>
</organism>
<dbReference type="AlphaFoldDB" id="A0A4Q4T188"/>
<accession>A0A4Q4T188</accession>
<feature type="compositionally biased region" description="Polar residues" evidence="6">
    <location>
        <begin position="266"/>
        <end position="278"/>
    </location>
</feature>
<sequence length="278" mass="31263">MTASMVEAIQILGENAHSDILEREDVKPESKDEQDGPSLEDAAMGKPISHGQIIDVWKRLKAQGDNSITLEHLLRGATVYIPPPPPKPEPSEEYKALMARLRREEEERSYERMVRKGPPRETFAQRFPASRMAHSFAEVNRPSKASDMGDDDAFEHGEVQKQITLIFNFLVSIIGCGIALWLAARWWSTSARLFLSLGGSIVVAIAEVAVYSAYTWRMSEGEKKENTKKEIREIVKTWVVAGDEKEDLDLAGPPRNKLIEPEDHANSNLRQRIKASTD</sequence>
<keyword evidence="3" id="KW-0256">Endoplasmic reticulum</keyword>
<dbReference type="InterPro" id="IPR021013">
    <property type="entry name" value="ATPase_Vma12"/>
</dbReference>
<evidence type="ECO:0000256" key="6">
    <source>
        <dbReference type="SAM" id="MobiDB-lite"/>
    </source>
</evidence>
<dbReference type="PANTHER" id="PTHR31394">
    <property type="entry name" value="TRANSMEMBRANE PROTEIN 199"/>
    <property type="match status" value="1"/>
</dbReference>
<evidence type="ECO:0000256" key="3">
    <source>
        <dbReference type="ARBA" id="ARBA00022824"/>
    </source>
</evidence>
<evidence type="ECO:0000313" key="8">
    <source>
        <dbReference type="EMBL" id="RYO94554.1"/>
    </source>
</evidence>
<comment type="caution">
    <text evidence="8">The sequence shown here is derived from an EMBL/GenBank/DDBJ whole genome shotgun (WGS) entry which is preliminary data.</text>
</comment>
<evidence type="ECO:0000313" key="9">
    <source>
        <dbReference type="Proteomes" id="UP000293360"/>
    </source>
</evidence>
<dbReference type="Pfam" id="PF11712">
    <property type="entry name" value="Vma12"/>
    <property type="match status" value="1"/>
</dbReference>